<protein>
    <recommendedName>
        <fullName evidence="4">Biogenesis of lysosome-related organelles complex 1 subunit KXD1</fullName>
    </recommendedName>
    <alternativeName>
        <fullName evidence="7">KxDL homolog</fullName>
    </alternativeName>
</protein>
<proteinExistence type="inferred from homology"/>
<dbReference type="Pfam" id="PF10241">
    <property type="entry name" value="KxDL"/>
    <property type="match status" value="1"/>
</dbReference>
<feature type="domain" description="KxDL" evidence="9">
    <location>
        <begin position="76"/>
        <end position="161"/>
    </location>
</feature>
<accession>A0A061BG07</accession>
<reference evidence="12" key="2">
    <citation type="journal article" date="2017" name="Genome Announc.">
        <title>Genome sequences of Cyberlindnera fabianii 65, Pichia kudriavzevii 129, and Saccharomyces cerevisiae 131 isolated from fermented masau fruits in Zimbabwe.</title>
        <authorList>
            <person name="van Rijswijck I.M.H."/>
            <person name="Derks M.F.L."/>
            <person name="Abee T."/>
            <person name="de Ridder D."/>
            <person name="Smid E.J."/>
        </authorList>
    </citation>
    <scope>NUCLEOTIDE SEQUENCE [LARGE SCALE GENOMIC DNA]</scope>
    <source>
        <strain evidence="12">65</strain>
    </source>
</reference>
<feature type="compositionally biased region" description="Polar residues" evidence="8">
    <location>
        <begin position="26"/>
        <end position="35"/>
    </location>
</feature>
<name>A0A061BG07_CYBFA</name>
<comment type="similarity">
    <text evidence="3">Belongs to the KXD1 family.</text>
</comment>
<reference evidence="10" key="1">
    <citation type="journal article" date="2014" name="Genome Announc.">
        <title>Genome sequence of the yeast Cyberlindnera fabianii (Hansenula fabianii).</title>
        <authorList>
            <person name="Freel K.C."/>
            <person name="Sarilar V."/>
            <person name="Neuveglise C."/>
            <person name="Devillers H."/>
            <person name="Friedrich A."/>
            <person name="Schacherer J."/>
        </authorList>
    </citation>
    <scope>NUCLEOTIDE SEQUENCE</scope>
    <source>
        <strain evidence="10">YJS4271</strain>
    </source>
</reference>
<reference evidence="11" key="3">
    <citation type="submission" date="2017-01" db="EMBL/GenBank/DDBJ databases">
        <authorList>
            <person name="Mah S.A."/>
            <person name="Swanson W.J."/>
            <person name="Moy G.W."/>
            <person name="Vacquier V.D."/>
        </authorList>
    </citation>
    <scope>NUCLEOTIDE SEQUENCE [LARGE SCALE GENOMIC DNA]</scope>
    <source>
        <strain evidence="11">65</strain>
    </source>
</reference>
<evidence type="ECO:0000256" key="5">
    <source>
        <dbReference type="ARBA" id="ARBA00022448"/>
    </source>
</evidence>
<dbReference type="PANTHER" id="PTHR37787:SF1">
    <property type="entry name" value="BIOGENESIS OF LYSOSOME-RELATED ORGANELLES COMPLEX 1 SUBUNIT KXD1"/>
    <property type="match status" value="1"/>
</dbReference>
<keyword evidence="6" id="KW-0967">Endosome</keyword>
<evidence type="ECO:0000256" key="2">
    <source>
        <dbReference type="ARBA" id="ARBA00004177"/>
    </source>
</evidence>
<comment type="function">
    <text evidence="1">Component of the biogenesis of lysosome-related organelles complex-1 (BLOC-1) involved in endosomal cargo sorting.</text>
</comment>
<dbReference type="EMBL" id="LK052911">
    <property type="protein sequence ID" value="CDR46825.1"/>
    <property type="molecule type" value="Genomic_DNA"/>
</dbReference>
<dbReference type="PANTHER" id="PTHR37787">
    <property type="entry name" value="BIOGENESIS OF LYSOSOME-RELATED ORGANELLES COMPLEX 1 SUBUNIT KXD1"/>
    <property type="match status" value="1"/>
</dbReference>
<dbReference type="InterPro" id="IPR051390">
    <property type="entry name" value="BLOC-1_subunit_KXD1"/>
</dbReference>
<feature type="compositionally biased region" description="Acidic residues" evidence="8">
    <location>
        <begin position="45"/>
        <end position="62"/>
    </location>
</feature>
<comment type="subcellular location">
    <subcellularLocation>
        <location evidence="2">Endosome</location>
    </subcellularLocation>
</comment>
<dbReference type="VEuPathDB" id="FungiDB:BON22_4369"/>
<dbReference type="GO" id="GO:0031083">
    <property type="term" value="C:BLOC-1 complex"/>
    <property type="evidence" value="ECO:0007669"/>
    <property type="project" value="TreeGrafter"/>
</dbReference>
<feature type="region of interest" description="Disordered" evidence="8">
    <location>
        <begin position="1"/>
        <end position="69"/>
    </location>
</feature>
<evidence type="ECO:0000259" key="9">
    <source>
        <dbReference type="Pfam" id="PF10241"/>
    </source>
</evidence>
<evidence type="ECO:0000313" key="12">
    <source>
        <dbReference type="Proteomes" id="UP000189513"/>
    </source>
</evidence>
<gene>
    <name evidence="11" type="ORF">BON22_4369</name>
    <name evidence="10" type="ORF">CYFA0S_26e00496g</name>
</gene>
<dbReference type="InterPro" id="IPR019371">
    <property type="entry name" value="KxDL_dom"/>
</dbReference>
<sequence length="189" mass="20976">MTDSIGTDGPTETPDDLLEPRRHSRQPSISSQTFAVTGVVVDPVNDGDDDDDNSTDSYESAEEPPQFDPVAFLKGSLDTALTRMEFSRSVAVQAQMSGRIKSKEMELLALQDEATRRLVELQQTFKKGIRNLQTVARDLKQNQLRAQHLTKAVQAKHPIEFSQARDKVVSRNISPAEFGDGGNDDEIYI</sequence>
<dbReference type="AlphaFoldDB" id="A0A061BG07"/>
<evidence type="ECO:0000313" key="11">
    <source>
        <dbReference type="EMBL" id="ONH65930.1"/>
    </source>
</evidence>
<evidence type="ECO:0000256" key="3">
    <source>
        <dbReference type="ARBA" id="ARBA00005913"/>
    </source>
</evidence>
<dbReference type="OMA" id="TINNTMQ"/>
<organism evidence="10">
    <name type="scientific">Cyberlindnera fabianii</name>
    <name type="common">Yeast</name>
    <name type="synonym">Hansenula fabianii</name>
    <dbReference type="NCBI Taxonomy" id="36022"/>
    <lineage>
        <taxon>Eukaryota</taxon>
        <taxon>Fungi</taxon>
        <taxon>Dikarya</taxon>
        <taxon>Ascomycota</taxon>
        <taxon>Saccharomycotina</taxon>
        <taxon>Saccharomycetes</taxon>
        <taxon>Phaffomycetales</taxon>
        <taxon>Phaffomycetaceae</taxon>
        <taxon>Cyberlindnera</taxon>
    </lineage>
</organism>
<dbReference type="OrthoDB" id="4089816at2759"/>
<evidence type="ECO:0000256" key="8">
    <source>
        <dbReference type="SAM" id="MobiDB-lite"/>
    </source>
</evidence>
<keyword evidence="12" id="KW-1185">Reference proteome</keyword>
<dbReference type="Proteomes" id="UP000189513">
    <property type="component" value="Unassembled WGS sequence"/>
</dbReference>
<dbReference type="GO" id="GO:0007032">
    <property type="term" value="P:endosome organization"/>
    <property type="evidence" value="ECO:0007669"/>
    <property type="project" value="TreeGrafter"/>
</dbReference>
<evidence type="ECO:0000313" key="10">
    <source>
        <dbReference type="EMBL" id="CDR46825.1"/>
    </source>
</evidence>
<dbReference type="GO" id="GO:0005768">
    <property type="term" value="C:endosome"/>
    <property type="evidence" value="ECO:0007669"/>
    <property type="project" value="UniProtKB-SubCell"/>
</dbReference>
<evidence type="ECO:0000256" key="6">
    <source>
        <dbReference type="ARBA" id="ARBA00022753"/>
    </source>
</evidence>
<dbReference type="GO" id="GO:0032880">
    <property type="term" value="P:regulation of protein localization"/>
    <property type="evidence" value="ECO:0007669"/>
    <property type="project" value="TreeGrafter"/>
</dbReference>
<evidence type="ECO:0000256" key="4">
    <source>
        <dbReference type="ARBA" id="ARBA00016207"/>
    </source>
</evidence>
<evidence type="ECO:0000256" key="1">
    <source>
        <dbReference type="ARBA" id="ARBA00002069"/>
    </source>
</evidence>
<evidence type="ECO:0000256" key="7">
    <source>
        <dbReference type="ARBA" id="ARBA00029808"/>
    </source>
</evidence>
<dbReference type="EMBL" id="MPUK01000009">
    <property type="protein sequence ID" value="ONH65930.1"/>
    <property type="molecule type" value="Genomic_DNA"/>
</dbReference>
<keyword evidence="5" id="KW-0813">Transport</keyword>